<accession>A0ABW1NHA1</accession>
<keyword evidence="3" id="KW-1185">Reference proteome</keyword>
<feature type="transmembrane region" description="Helical" evidence="1">
    <location>
        <begin position="276"/>
        <end position="297"/>
    </location>
</feature>
<keyword evidence="1" id="KW-0812">Transmembrane</keyword>
<dbReference type="RefSeq" id="WP_380753472.1">
    <property type="nucleotide sequence ID" value="NZ_JBHSRF010000020.1"/>
</dbReference>
<feature type="transmembrane region" description="Helical" evidence="1">
    <location>
        <begin position="318"/>
        <end position="343"/>
    </location>
</feature>
<comment type="caution">
    <text evidence="2">The sequence shown here is derived from an EMBL/GenBank/DDBJ whole genome shotgun (WGS) entry which is preliminary data.</text>
</comment>
<dbReference type="Gene3D" id="2.60.120.200">
    <property type="match status" value="1"/>
</dbReference>
<reference evidence="3" key="1">
    <citation type="journal article" date="2019" name="Int. J. Syst. Evol. Microbiol.">
        <title>The Global Catalogue of Microorganisms (GCM) 10K type strain sequencing project: providing services to taxonomists for standard genome sequencing and annotation.</title>
        <authorList>
            <consortium name="The Broad Institute Genomics Platform"/>
            <consortium name="The Broad Institute Genome Sequencing Center for Infectious Disease"/>
            <person name="Wu L."/>
            <person name="Ma J."/>
        </authorList>
    </citation>
    <scope>NUCLEOTIDE SEQUENCE [LARGE SCALE GENOMIC DNA]</scope>
    <source>
        <strain evidence="3">JCM 30346</strain>
    </source>
</reference>
<dbReference type="Proteomes" id="UP001596137">
    <property type="component" value="Unassembled WGS sequence"/>
</dbReference>
<evidence type="ECO:0008006" key="4">
    <source>
        <dbReference type="Google" id="ProtNLM"/>
    </source>
</evidence>
<feature type="transmembrane region" description="Helical" evidence="1">
    <location>
        <begin position="363"/>
        <end position="388"/>
    </location>
</feature>
<feature type="transmembrane region" description="Helical" evidence="1">
    <location>
        <begin position="395"/>
        <end position="416"/>
    </location>
</feature>
<evidence type="ECO:0000256" key="1">
    <source>
        <dbReference type="SAM" id="Phobius"/>
    </source>
</evidence>
<evidence type="ECO:0000313" key="2">
    <source>
        <dbReference type="EMBL" id="MFC6082744.1"/>
    </source>
</evidence>
<proteinExistence type="predicted"/>
<name>A0ABW1NHA1_9ACTN</name>
<dbReference type="EMBL" id="JBHSRF010000020">
    <property type="protein sequence ID" value="MFC6082744.1"/>
    <property type="molecule type" value="Genomic_DNA"/>
</dbReference>
<gene>
    <name evidence="2" type="ORF">ACFP1K_16360</name>
</gene>
<feature type="transmembrane region" description="Helical" evidence="1">
    <location>
        <begin position="37"/>
        <end position="59"/>
    </location>
</feature>
<keyword evidence="1" id="KW-1133">Transmembrane helix</keyword>
<feature type="transmembrane region" description="Helical" evidence="1">
    <location>
        <begin position="445"/>
        <end position="466"/>
    </location>
</feature>
<organism evidence="2 3">
    <name type="scientific">Sphaerisporangium aureirubrum</name>
    <dbReference type="NCBI Taxonomy" id="1544736"/>
    <lineage>
        <taxon>Bacteria</taxon>
        <taxon>Bacillati</taxon>
        <taxon>Actinomycetota</taxon>
        <taxon>Actinomycetes</taxon>
        <taxon>Streptosporangiales</taxon>
        <taxon>Streptosporangiaceae</taxon>
        <taxon>Sphaerisporangium</taxon>
    </lineage>
</organism>
<protein>
    <recommendedName>
        <fullName evidence="4">ABC transporter permease</fullName>
    </recommendedName>
</protein>
<keyword evidence="1" id="KW-0472">Membrane</keyword>
<sequence>MVTMTPYRSTVQSSRDGFPQLLRAEWTKLRSVPRWGLTMLAAAAATILVGMLLAAGAGAQSAGGDGSTAGISPQFRDAGSYVHRPLTGDGSLVARVTTQERNDPWAKAGLMMRVSAQPGAAYAALMITPGNGVRLQSNFVTDLPGSMSGAPRWLKLTRTGDSVTGFESADGRSWSKVGTVRLEGMGPTVETGVFVASPDALKLFRQFGGEDISETTNLGKASFDNVKVEPARPQQLAPWKSNSENATVAPDATSFSLVGAGDIGFYQFATDQTKTILSGAMIGIMALVALGVLFITTEYQQGLIWTTFTASPRRGRVLAARAVVLGGATFVVGLVASFVVFVVGSPMIAKGKAAPATLSDPQVLRAVIGTAALMAVVAVFSLAVAAIVRRSTAAITTVLLLLLVPLVASTALPLTVAKWLEAVTPAAGFAIQQTLTRYDTAIGPWPGFAVLCAYAAVALGVAIWRVQRQEA</sequence>
<evidence type="ECO:0000313" key="3">
    <source>
        <dbReference type="Proteomes" id="UP001596137"/>
    </source>
</evidence>